<reference evidence="3 4" key="1">
    <citation type="submission" date="2021-01" db="EMBL/GenBank/DDBJ databases">
        <title>Whole genome shotgun sequence of Actinoplanes couchii NBRC 106145.</title>
        <authorList>
            <person name="Komaki H."/>
            <person name="Tamura T."/>
        </authorList>
    </citation>
    <scope>NUCLEOTIDE SEQUENCE [LARGE SCALE GENOMIC DNA]</scope>
    <source>
        <strain evidence="3 4">NBRC 106145</strain>
    </source>
</reference>
<feature type="compositionally biased region" description="Polar residues" evidence="1">
    <location>
        <begin position="310"/>
        <end position="320"/>
    </location>
</feature>
<feature type="transmembrane region" description="Helical" evidence="2">
    <location>
        <begin position="20"/>
        <end position="39"/>
    </location>
</feature>
<feature type="transmembrane region" description="Helical" evidence="2">
    <location>
        <begin position="91"/>
        <end position="118"/>
    </location>
</feature>
<evidence type="ECO:0008006" key="5">
    <source>
        <dbReference type="Google" id="ProtNLM"/>
    </source>
</evidence>
<accession>A0ABQ3XTJ6</accession>
<dbReference type="EMBL" id="BOMG01000139">
    <property type="protein sequence ID" value="GID61816.1"/>
    <property type="molecule type" value="Genomic_DNA"/>
</dbReference>
<comment type="caution">
    <text evidence="3">The sequence shown here is derived from an EMBL/GenBank/DDBJ whole genome shotgun (WGS) entry which is preliminary data.</text>
</comment>
<evidence type="ECO:0000313" key="4">
    <source>
        <dbReference type="Proteomes" id="UP000612282"/>
    </source>
</evidence>
<evidence type="ECO:0000256" key="1">
    <source>
        <dbReference type="SAM" id="MobiDB-lite"/>
    </source>
</evidence>
<feature type="transmembrane region" description="Helical" evidence="2">
    <location>
        <begin position="173"/>
        <end position="198"/>
    </location>
</feature>
<keyword evidence="4" id="KW-1185">Reference proteome</keyword>
<feature type="compositionally biased region" description="Basic residues" evidence="1">
    <location>
        <begin position="338"/>
        <end position="351"/>
    </location>
</feature>
<keyword evidence="2" id="KW-0472">Membrane</keyword>
<evidence type="ECO:0000313" key="3">
    <source>
        <dbReference type="EMBL" id="GID61816.1"/>
    </source>
</evidence>
<gene>
    <name evidence="3" type="ORF">Aco03nite_102200</name>
</gene>
<organism evidence="3 4">
    <name type="scientific">Actinoplanes couchii</name>
    <dbReference type="NCBI Taxonomy" id="403638"/>
    <lineage>
        <taxon>Bacteria</taxon>
        <taxon>Bacillati</taxon>
        <taxon>Actinomycetota</taxon>
        <taxon>Actinomycetes</taxon>
        <taxon>Micromonosporales</taxon>
        <taxon>Micromonosporaceae</taxon>
        <taxon>Actinoplanes</taxon>
    </lineage>
</organism>
<dbReference type="RefSeq" id="WP_203810144.1">
    <property type="nucleotide sequence ID" value="NZ_BAAAQE010000100.1"/>
</dbReference>
<feature type="transmembrane region" description="Helical" evidence="2">
    <location>
        <begin position="130"/>
        <end position="152"/>
    </location>
</feature>
<keyword evidence="2" id="KW-1133">Transmembrane helix</keyword>
<feature type="transmembrane region" description="Helical" evidence="2">
    <location>
        <begin position="244"/>
        <end position="267"/>
    </location>
</feature>
<name>A0ABQ3XTJ6_9ACTN</name>
<feature type="transmembrane region" description="Helical" evidence="2">
    <location>
        <begin position="59"/>
        <end position="79"/>
    </location>
</feature>
<feature type="transmembrane region" description="Helical" evidence="2">
    <location>
        <begin position="210"/>
        <end position="232"/>
    </location>
</feature>
<dbReference type="Proteomes" id="UP000612282">
    <property type="component" value="Unassembled WGS sequence"/>
</dbReference>
<feature type="transmembrane region" description="Helical" evidence="2">
    <location>
        <begin position="279"/>
        <end position="297"/>
    </location>
</feature>
<protein>
    <recommendedName>
        <fullName evidence="5">Integral membrane protein</fullName>
    </recommendedName>
</protein>
<proteinExistence type="predicted"/>
<feature type="region of interest" description="Disordered" evidence="1">
    <location>
        <begin position="305"/>
        <end position="351"/>
    </location>
</feature>
<keyword evidence="2" id="KW-0812">Transmembrane</keyword>
<sequence length="351" mass="37370">MVAADDDRFGTGRAMIAAQWVAAVLAIVAGITVTVRLNAVADVHEPWTSWRSAIRDDGFNLFVTSAAWMLCGAILQTPLAIARGVSVLSGWIAVAVLSVYHLAVLALAAALAGFAPVMDPALGRGDPGSIFGAILIVLLFGFSLVVVSGAVFRPVEPGVPTWRLLWRGNFRTGVAITAFISWLMGIVFLFLLLIWWLGESRIPLVPESGTTVMAVAIVLAGLTGLLPVGWAVWQKREGSTGRALLRDGLLWLLTAVPAMILLLGLLLSQIGRAVPPGPAIFLAVLAIAALWKTGGWVNQRGLRRFHRPPSATNPAASPDNTVEPPKSSTEPKPPVPGPRRRPPRRAPGTRR</sequence>
<evidence type="ECO:0000256" key="2">
    <source>
        <dbReference type="SAM" id="Phobius"/>
    </source>
</evidence>